<feature type="transmembrane region" description="Helical" evidence="1">
    <location>
        <begin position="6"/>
        <end position="29"/>
    </location>
</feature>
<evidence type="ECO:0000313" key="2">
    <source>
        <dbReference type="EMBL" id="MDN4602037.1"/>
    </source>
</evidence>
<dbReference type="RefSeq" id="WP_301246717.1">
    <property type="nucleotide sequence ID" value="NZ_JAROCD010000005.1"/>
</dbReference>
<gene>
    <name evidence="2" type="ORF">P5G61_12435</name>
</gene>
<reference evidence="2" key="1">
    <citation type="submission" date="2023-03" db="EMBL/GenBank/DDBJ databases">
        <title>MT1 and MT2 Draft Genomes of Novel Species.</title>
        <authorList>
            <person name="Venkateswaran K."/>
        </authorList>
    </citation>
    <scope>NUCLEOTIDE SEQUENCE</scope>
    <source>
        <strain evidence="2">F6_3S_P_1C</strain>
    </source>
</reference>
<keyword evidence="1" id="KW-1133">Transmembrane helix</keyword>
<dbReference type="EMBL" id="JAROCD010000005">
    <property type="protein sequence ID" value="MDN4602037.1"/>
    <property type="molecule type" value="Genomic_DNA"/>
</dbReference>
<comment type="caution">
    <text evidence="2">The sequence shown here is derived from an EMBL/GenBank/DDBJ whole genome shotgun (WGS) entry which is preliminary data.</text>
</comment>
<dbReference type="Proteomes" id="UP001174205">
    <property type="component" value="Unassembled WGS sequence"/>
</dbReference>
<keyword evidence="1" id="KW-0472">Membrane</keyword>
<evidence type="ECO:0008006" key="4">
    <source>
        <dbReference type="Google" id="ProtNLM"/>
    </source>
</evidence>
<protein>
    <recommendedName>
        <fullName evidence="4">Holin</fullName>
    </recommendedName>
</protein>
<evidence type="ECO:0000256" key="1">
    <source>
        <dbReference type="SAM" id="Phobius"/>
    </source>
</evidence>
<feature type="transmembrane region" description="Helical" evidence="1">
    <location>
        <begin position="41"/>
        <end position="62"/>
    </location>
</feature>
<accession>A0ABT8JAC1</accession>
<keyword evidence="1" id="KW-0812">Transmembrane</keyword>
<keyword evidence="3" id="KW-1185">Reference proteome</keyword>
<sequence>MVTLTGVLATAVGAIGLWMLVAGLTEAITEVIKKVMPIKDTGTYAVSIIVGVGLAFAFGLNPFGLTGIAAYSSTVAAGLLASRGANYLSDWLKKLGIKRE</sequence>
<organism evidence="2 3">
    <name type="scientific">Paenibacillus vandeheii</name>
    <dbReference type="NCBI Taxonomy" id="3035917"/>
    <lineage>
        <taxon>Bacteria</taxon>
        <taxon>Bacillati</taxon>
        <taxon>Bacillota</taxon>
        <taxon>Bacilli</taxon>
        <taxon>Bacillales</taxon>
        <taxon>Paenibacillaceae</taxon>
        <taxon>Paenibacillus</taxon>
    </lineage>
</organism>
<evidence type="ECO:0000313" key="3">
    <source>
        <dbReference type="Proteomes" id="UP001174205"/>
    </source>
</evidence>
<proteinExistence type="predicted"/>
<name>A0ABT8JAC1_9BACL</name>